<dbReference type="GO" id="GO:0015562">
    <property type="term" value="F:efflux transmembrane transporter activity"/>
    <property type="evidence" value="ECO:0007669"/>
    <property type="project" value="TreeGrafter"/>
</dbReference>
<name>A0A327KU29_9BRAD</name>
<dbReference type="Gene3D" id="2.40.30.170">
    <property type="match status" value="1"/>
</dbReference>
<evidence type="ECO:0000313" key="6">
    <source>
        <dbReference type="EMBL" id="RAI41474.1"/>
    </source>
</evidence>
<dbReference type="SUPFAM" id="SSF111369">
    <property type="entry name" value="HlyD-like secretion proteins"/>
    <property type="match status" value="1"/>
</dbReference>
<keyword evidence="7" id="KW-1185">Reference proteome</keyword>
<dbReference type="EMBL" id="NPEU01000016">
    <property type="protein sequence ID" value="RAI41474.1"/>
    <property type="molecule type" value="Genomic_DNA"/>
</dbReference>
<dbReference type="InterPro" id="IPR006143">
    <property type="entry name" value="RND_pump_MFP"/>
</dbReference>
<keyword evidence="2" id="KW-0175">Coiled coil</keyword>
<evidence type="ECO:0000256" key="3">
    <source>
        <dbReference type="SAM" id="MobiDB-lite"/>
    </source>
</evidence>
<proteinExistence type="inferred from homology"/>
<sequence>MCGSSRQASWQVSLSSSRGCPMSRSPSPSAKRSWRLPLREIAAPGIALIPVMLLAACGPAEEVQAPEPRPVRTVTIAKREAGDTVALTGRIAAEDVAALGFRIAGRVMERPVNVGDRVGAGQVIARLEPQNETNAVRSARADLAAARAALTQARNHFERQETLLAQGWTTRALFDQAKRERDTAQARVDAAEAQLETADDLLGFTVLKADAPGVVTTVGAEPGEVVQAGQAIVRLARQGGRDAVFEVPAQVLRTAPPDSVIAVSLTDDPAVTASGRVREVAPEADPVTRTFEVKVGLTDPPEAMRLGATVTGRLTLAAQAVIEIPATALTRADRQPAVWIVDPKTATVALRNVDVVRFDPAKVAVAGGLDVGEVVVTAGVQALHPGQKVRLLGARP</sequence>
<dbReference type="Pfam" id="PF25876">
    <property type="entry name" value="HH_MFP_RND"/>
    <property type="match status" value="1"/>
</dbReference>
<organism evidence="6 7">
    <name type="scientific">Rhodoplanes elegans</name>
    <dbReference type="NCBI Taxonomy" id="29408"/>
    <lineage>
        <taxon>Bacteria</taxon>
        <taxon>Pseudomonadati</taxon>
        <taxon>Pseudomonadota</taxon>
        <taxon>Alphaproteobacteria</taxon>
        <taxon>Hyphomicrobiales</taxon>
        <taxon>Nitrobacteraceae</taxon>
        <taxon>Rhodoplanes</taxon>
    </lineage>
</organism>
<feature type="coiled-coil region" evidence="2">
    <location>
        <begin position="136"/>
        <end position="201"/>
    </location>
</feature>
<dbReference type="Gene3D" id="2.40.420.20">
    <property type="match status" value="1"/>
</dbReference>
<evidence type="ECO:0000256" key="1">
    <source>
        <dbReference type="ARBA" id="ARBA00009477"/>
    </source>
</evidence>
<dbReference type="PANTHER" id="PTHR30469:SF38">
    <property type="entry name" value="HLYD FAMILY SECRETION PROTEIN"/>
    <property type="match status" value="1"/>
</dbReference>
<accession>A0A327KU29</accession>
<evidence type="ECO:0000259" key="4">
    <source>
        <dbReference type="Pfam" id="PF25876"/>
    </source>
</evidence>
<dbReference type="Pfam" id="PF25954">
    <property type="entry name" value="Beta-barrel_RND_2"/>
    <property type="match status" value="1"/>
</dbReference>
<comment type="caution">
    <text evidence="6">The sequence shown here is derived from an EMBL/GenBank/DDBJ whole genome shotgun (WGS) entry which is preliminary data.</text>
</comment>
<reference evidence="6 7" key="1">
    <citation type="submission" date="2017-07" db="EMBL/GenBank/DDBJ databases">
        <title>Draft Genome Sequences of Select Purple Nonsulfur Bacteria.</title>
        <authorList>
            <person name="Lasarre B."/>
            <person name="Mckinlay J.B."/>
        </authorList>
    </citation>
    <scope>NUCLEOTIDE SEQUENCE [LARGE SCALE GENOMIC DNA]</scope>
    <source>
        <strain evidence="6 7">DSM 11907</strain>
    </source>
</reference>
<dbReference type="Gene3D" id="2.40.50.100">
    <property type="match status" value="1"/>
</dbReference>
<dbReference type="GO" id="GO:1990281">
    <property type="term" value="C:efflux pump complex"/>
    <property type="evidence" value="ECO:0007669"/>
    <property type="project" value="TreeGrafter"/>
</dbReference>
<dbReference type="InterPro" id="IPR058624">
    <property type="entry name" value="MdtA-like_HH"/>
</dbReference>
<dbReference type="OrthoDB" id="9813967at2"/>
<dbReference type="PANTHER" id="PTHR30469">
    <property type="entry name" value="MULTIDRUG RESISTANCE PROTEIN MDTA"/>
    <property type="match status" value="1"/>
</dbReference>
<dbReference type="NCBIfam" id="TIGR01730">
    <property type="entry name" value="RND_mfp"/>
    <property type="match status" value="1"/>
</dbReference>
<comment type="similarity">
    <text evidence="1">Belongs to the membrane fusion protein (MFP) (TC 8.A.1) family.</text>
</comment>
<feature type="compositionally biased region" description="Polar residues" evidence="3">
    <location>
        <begin position="1"/>
        <end position="30"/>
    </location>
</feature>
<feature type="region of interest" description="Disordered" evidence="3">
    <location>
        <begin position="1"/>
        <end position="31"/>
    </location>
</feature>
<feature type="domain" description="Multidrug resistance protein MdtA-like alpha-helical hairpin" evidence="4">
    <location>
        <begin position="137"/>
        <end position="199"/>
    </location>
</feature>
<dbReference type="Gene3D" id="1.10.287.470">
    <property type="entry name" value="Helix hairpin bin"/>
    <property type="match status" value="1"/>
</dbReference>
<dbReference type="AlphaFoldDB" id="A0A327KU29"/>
<evidence type="ECO:0000256" key="2">
    <source>
        <dbReference type="SAM" id="Coils"/>
    </source>
</evidence>
<dbReference type="InterPro" id="IPR058792">
    <property type="entry name" value="Beta-barrel_RND_2"/>
</dbReference>
<dbReference type="Proteomes" id="UP000248863">
    <property type="component" value="Unassembled WGS sequence"/>
</dbReference>
<feature type="domain" description="CusB-like beta-barrel" evidence="5">
    <location>
        <begin position="245"/>
        <end position="315"/>
    </location>
</feature>
<gene>
    <name evidence="6" type="ORF">CH338_02895</name>
</gene>
<evidence type="ECO:0000259" key="5">
    <source>
        <dbReference type="Pfam" id="PF25954"/>
    </source>
</evidence>
<evidence type="ECO:0000313" key="7">
    <source>
        <dbReference type="Proteomes" id="UP000248863"/>
    </source>
</evidence>
<protein>
    <submittedName>
        <fullName evidence="6">Efflux transporter periplasmic adaptor subunit</fullName>
    </submittedName>
</protein>